<keyword evidence="2 5" id="KW-0812">Transmembrane</keyword>
<evidence type="ECO:0000256" key="4">
    <source>
        <dbReference type="ARBA" id="ARBA00023136"/>
    </source>
</evidence>
<feature type="transmembrane region" description="Helical" evidence="5">
    <location>
        <begin position="112"/>
        <end position="141"/>
    </location>
</feature>
<keyword evidence="5" id="KW-1003">Cell membrane</keyword>
<dbReference type="InterPro" id="IPR000412">
    <property type="entry name" value="ABC_2_transport"/>
</dbReference>
<dbReference type="PIRSF" id="PIRSF006648">
    <property type="entry name" value="DrrB"/>
    <property type="match status" value="1"/>
</dbReference>
<keyword evidence="5" id="KW-0813">Transport</keyword>
<feature type="transmembrane region" description="Helical" evidence="5">
    <location>
        <begin position="69"/>
        <end position="91"/>
    </location>
</feature>
<protein>
    <recommendedName>
        <fullName evidence="5">Transport permease protein</fullName>
    </recommendedName>
</protein>
<comment type="subcellular location">
    <subcellularLocation>
        <location evidence="5">Cell membrane</location>
        <topology evidence="5">Multi-pass membrane protein</topology>
    </subcellularLocation>
    <subcellularLocation>
        <location evidence="1">Membrane</location>
        <topology evidence="1">Multi-pass membrane protein</topology>
    </subcellularLocation>
</comment>
<dbReference type="Proteomes" id="UP001147148">
    <property type="component" value="Unassembled WGS sequence"/>
</dbReference>
<dbReference type="RefSeq" id="WP_275471171.1">
    <property type="nucleotide sequence ID" value="NZ_JAPDSH010000002.1"/>
</dbReference>
<evidence type="ECO:0000313" key="7">
    <source>
        <dbReference type="EMBL" id="MDF0479552.1"/>
    </source>
</evidence>
<keyword evidence="4 5" id="KW-0472">Membrane</keyword>
<comment type="caution">
    <text evidence="7">The sequence shown here is derived from an EMBL/GenBank/DDBJ whole genome shotgun (WGS) entry which is preliminary data.</text>
</comment>
<keyword evidence="3 5" id="KW-1133">Transmembrane helix</keyword>
<keyword evidence="8" id="KW-1185">Reference proteome</keyword>
<name>A0ABT5X0M1_9ENTE</name>
<dbReference type="InterPro" id="IPR047817">
    <property type="entry name" value="ABC2_TM_bact-type"/>
</dbReference>
<dbReference type="PROSITE" id="PS51012">
    <property type="entry name" value="ABC_TM2"/>
    <property type="match status" value="1"/>
</dbReference>
<organism evidence="7 8">
    <name type="scientific">Vagococcus proximus</name>
    <dbReference type="NCBI Taxonomy" id="2991417"/>
    <lineage>
        <taxon>Bacteria</taxon>
        <taxon>Bacillati</taxon>
        <taxon>Bacillota</taxon>
        <taxon>Bacilli</taxon>
        <taxon>Lactobacillales</taxon>
        <taxon>Enterococcaceae</taxon>
        <taxon>Vagococcus</taxon>
    </lineage>
</organism>
<dbReference type="InterPro" id="IPR051784">
    <property type="entry name" value="Nod_factor_ABC_transporter"/>
</dbReference>
<evidence type="ECO:0000256" key="5">
    <source>
        <dbReference type="RuleBase" id="RU361157"/>
    </source>
</evidence>
<feature type="domain" description="ABC transmembrane type-2" evidence="6">
    <location>
        <begin position="33"/>
        <end position="260"/>
    </location>
</feature>
<feature type="transmembrane region" description="Helical" evidence="5">
    <location>
        <begin position="184"/>
        <end position="203"/>
    </location>
</feature>
<evidence type="ECO:0000313" key="8">
    <source>
        <dbReference type="Proteomes" id="UP001147148"/>
    </source>
</evidence>
<evidence type="ECO:0000259" key="6">
    <source>
        <dbReference type="PROSITE" id="PS51012"/>
    </source>
</evidence>
<dbReference type="PANTHER" id="PTHR43229">
    <property type="entry name" value="NODULATION PROTEIN J"/>
    <property type="match status" value="1"/>
</dbReference>
<feature type="transmembrane region" description="Helical" evidence="5">
    <location>
        <begin position="237"/>
        <end position="257"/>
    </location>
</feature>
<reference evidence="7" key="1">
    <citation type="submission" date="2022-10" db="EMBL/GenBank/DDBJ databases">
        <title>Vagococcus sp. isolated from poultry meat.</title>
        <authorList>
            <person name="Johansson P."/>
            <person name="Bjorkroth J."/>
        </authorList>
    </citation>
    <scope>NUCLEOTIDE SEQUENCE</scope>
    <source>
        <strain evidence="7">PNs007</strain>
    </source>
</reference>
<feature type="transmembrane region" description="Helical" evidence="5">
    <location>
        <begin position="42"/>
        <end position="63"/>
    </location>
</feature>
<gene>
    <name evidence="7" type="ORF">OL233_04545</name>
</gene>
<dbReference type="InterPro" id="IPR013525">
    <property type="entry name" value="ABC2_TM"/>
</dbReference>
<dbReference type="PRINTS" id="PR00164">
    <property type="entry name" value="ABC2TRNSPORT"/>
</dbReference>
<feature type="transmembrane region" description="Helical" evidence="5">
    <location>
        <begin position="147"/>
        <end position="172"/>
    </location>
</feature>
<proteinExistence type="inferred from homology"/>
<dbReference type="EMBL" id="JAPDSH010000002">
    <property type="protein sequence ID" value="MDF0479552.1"/>
    <property type="molecule type" value="Genomic_DNA"/>
</dbReference>
<sequence>MKAEDLRFESKLGVKGFRIVAHNEIVAFFLNKGLVLSQIIQPLLYVLFIGVGLNGAISSVFYNETEVSYLLYSSIGIFGSLIIGQTTQVIYRTTIDKRYGLLALKLSSGVSSIFYILGMSLYPMLGLLIQELIIAFILIFFNTSGISLVSLIFTIIFSIFILLFWTSVAILLTTYINDYQKRDIIIRFFLTPLGFTAPVFYMLKDVPTVLKFFAYLNPLTYQIDALRSIAFGINDTLLIFINIIMIIFAVLISAINLSKVKLVFKEI</sequence>
<accession>A0ABT5X0M1</accession>
<evidence type="ECO:0000256" key="3">
    <source>
        <dbReference type="ARBA" id="ARBA00022989"/>
    </source>
</evidence>
<evidence type="ECO:0000256" key="1">
    <source>
        <dbReference type="ARBA" id="ARBA00004141"/>
    </source>
</evidence>
<comment type="similarity">
    <text evidence="5">Belongs to the ABC-2 integral membrane protein family.</text>
</comment>
<dbReference type="PANTHER" id="PTHR43229:SF3">
    <property type="entry name" value="ABC-TYPE MULTIDRUG TRANSPORT SYSTEM, PERMEASE COMPONENT"/>
    <property type="match status" value="1"/>
</dbReference>
<dbReference type="Pfam" id="PF01061">
    <property type="entry name" value="ABC2_membrane"/>
    <property type="match status" value="1"/>
</dbReference>
<evidence type="ECO:0000256" key="2">
    <source>
        <dbReference type="ARBA" id="ARBA00022692"/>
    </source>
</evidence>